<evidence type="ECO:0000313" key="2">
    <source>
        <dbReference type="EMBL" id="ABW65872.1"/>
    </source>
</evidence>
<dbReference type="InterPro" id="IPR052024">
    <property type="entry name" value="Methanogen_methyltrans"/>
</dbReference>
<dbReference type="GO" id="GO:0004853">
    <property type="term" value="F:uroporphyrinogen decarboxylase activity"/>
    <property type="evidence" value="ECO:0007669"/>
    <property type="project" value="InterPro"/>
</dbReference>
<dbReference type="Pfam" id="PF01208">
    <property type="entry name" value="URO-D"/>
    <property type="match status" value="1"/>
</dbReference>
<dbReference type="OrthoDB" id="1914371at2"/>
<gene>
    <name evidence="2" type="ordered locus">Dole_0062</name>
</gene>
<name>A8ZRV5_DESOH</name>
<dbReference type="AlphaFoldDB" id="A8ZRV5"/>
<feature type="domain" description="Uroporphyrinogen decarboxylase (URO-D)" evidence="1">
    <location>
        <begin position="45"/>
        <end position="382"/>
    </location>
</feature>
<dbReference type="SUPFAM" id="SSF51726">
    <property type="entry name" value="UROD/MetE-like"/>
    <property type="match status" value="1"/>
</dbReference>
<dbReference type="PANTHER" id="PTHR47099">
    <property type="entry name" value="METHYLCOBAMIDE:COM METHYLTRANSFERASE MTBA"/>
    <property type="match status" value="1"/>
</dbReference>
<reference evidence="2 3" key="1">
    <citation type="submission" date="2007-10" db="EMBL/GenBank/DDBJ databases">
        <title>Complete sequence of Desulfococcus oleovorans Hxd3.</title>
        <authorList>
            <consortium name="US DOE Joint Genome Institute"/>
            <person name="Copeland A."/>
            <person name="Lucas S."/>
            <person name="Lapidus A."/>
            <person name="Barry K."/>
            <person name="Glavina del Rio T."/>
            <person name="Dalin E."/>
            <person name="Tice H."/>
            <person name="Pitluck S."/>
            <person name="Kiss H."/>
            <person name="Brettin T."/>
            <person name="Bruce D."/>
            <person name="Detter J.C."/>
            <person name="Han C."/>
            <person name="Schmutz J."/>
            <person name="Larimer F."/>
            <person name="Land M."/>
            <person name="Hauser L."/>
            <person name="Kyrpides N."/>
            <person name="Kim E."/>
            <person name="Wawrik B."/>
            <person name="Richardson P."/>
        </authorList>
    </citation>
    <scope>NUCLEOTIDE SEQUENCE [LARGE SCALE GENOMIC DNA]</scope>
    <source>
        <strain evidence="3">DSM 6200 / JCM 39069 / Hxd3</strain>
    </source>
</reference>
<dbReference type="STRING" id="96561.Dole_0062"/>
<dbReference type="KEGG" id="dol:Dole_0062"/>
<dbReference type="HOGENOM" id="CLU_040933_2_0_7"/>
<evidence type="ECO:0000259" key="1">
    <source>
        <dbReference type="Pfam" id="PF01208"/>
    </source>
</evidence>
<dbReference type="InterPro" id="IPR000257">
    <property type="entry name" value="Uroporphyrinogen_deCOase"/>
</dbReference>
<proteinExistence type="predicted"/>
<dbReference type="Proteomes" id="UP000008561">
    <property type="component" value="Chromosome"/>
</dbReference>
<dbReference type="Gene3D" id="3.20.20.210">
    <property type="match status" value="1"/>
</dbReference>
<accession>A8ZRV5</accession>
<dbReference type="RefSeq" id="WP_012173491.1">
    <property type="nucleotide sequence ID" value="NC_009943.1"/>
</dbReference>
<dbReference type="InterPro" id="IPR038071">
    <property type="entry name" value="UROD/MetE-like_sf"/>
</dbReference>
<evidence type="ECO:0000313" key="3">
    <source>
        <dbReference type="Proteomes" id="UP000008561"/>
    </source>
</evidence>
<keyword evidence="3" id="KW-1185">Reference proteome</keyword>
<dbReference type="GO" id="GO:0006779">
    <property type="term" value="P:porphyrin-containing compound biosynthetic process"/>
    <property type="evidence" value="ECO:0007669"/>
    <property type="project" value="InterPro"/>
</dbReference>
<dbReference type="eggNOG" id="COG0407">
    <property type="taxonomic scope" value="Bacteria"/>
</dbReference>
<protein>
    <submittedName>
        <fullName evidence="2">Uroporphyrinogen decarboxylase (URO-D)</fullName>
    </submittedName>
</protein>
<sequence>MSLMQVGYYLKKRQIPPLALIPDPILDTLAGVSSFRGRFQTLTGIERALTAFRHKEPDHVPVSPILCAGARQISGITFPDYALDGEKAAKVFMDGYNFVGGDAVVLLLDLSVEAADFGQAIIYPLNSTPMPDYKNPVITHHDQYRALKSIRFSEAKRMQEFVKLCRIVVEEVGLRAIVSGFVFGPLGILAMMRGAENLFKECRLYPKEVMAACDTITEVLVEFVLAQCEAGVPAIAIDTLFASRSGLPKDLWEEIEGPFAGEISRAIKSTGRIVAIHNCGDAPYFDAQIRSMDPALINFSELPDDCASRREMKEKYGDRITLMGHVPTPLLVHGSPQEVIDECRRHIDDLAPGGGYILSPGCEYPPNISLVNAFALIHAAKTHGRK</sequence>
<organism evidence="2 3">
    <name type="scientific">Desulfosudis oleivorans (strain DSM 6200 / JCM 39069 / Hxd3)</name>
    <name type="common">Desulfococcus oleovorans</name>
    <dbReference type="NCBI Taxonomy" id="96561"/>
    <lineage>
        <taxon>Bacteria</taxon>
        <taxon>Pseudomonadati</taxon>
        <taxon>Thermodesulfobacteriota</taxon>
        <taxon>Desulfobacteria</taxon>
        <taxon>Desulfobacterales</taxon>
        <taxon>Desulfosudaceae</taxon>
        <taxon>Desulfosudis</taxon>
    </lineage>
</organism>
<dbReference type="PANTHER" id="PTHR47099:SF1">
    <property type="entry name" value="METHYLCOBAMIDE:COM METHYLTRANSFERASE MTBA"/>
    <property type="match status" value="1"/>
</dbReference>
<dbReference type="EMBL" id="CP000859">
    <property type="protein sequence ID" value="ABW65872.1"/>
    <property type="molecule type" value="Genomic_DNA"/>
</dbReference>
<dbReference type="CDD" id="cd03465">
    <property type="entry name" value="URO-D_like"/>
    <property type="match status" value="1"/>
</dbReference>